<accession>A0A9D4DIM5</accession>
<reference evidence="2" key="1">
    <citation type="journal article" date="2019" name="bioRxiv">
        <title>The Genome of the Zebra Mussel, Dreissena polymorpha: A Resource for Invasive Species Research.</title>
        <authorList>
            <person name="McCartney M.A."/>
            <person name="Auch B."/>
            <person name="Kono T."/>
            <person name="Mallez S."/>
            <person name="Zhang Y."/>
            <person name="Obille A."/>
            <person name="Becker A."/>
            <person name="Abrahante J.E."/>
            <person name="Garbe J."/>
            <person name="Badalamenti J.P."/>
            <person name="Herman A."/>
            <person name="Mangelson H."/>
            <person name="Liachko I."/>
            <person name="Sullivan S."/>
            <person name="Sone E.D."/>
            <person name="Koren S."/>
            <person name="Silverstein K.A.T."/>
            <person name="Beckman K.B."/>
            <person name="Gohl D.M."/>
        </authorList>
    </citation>
    <scope>NUCLEOTIDE SEQUENCE</scope>
    <source>
        <strain evidence="2">Duluth1</strain>
        <tissue evidence="2">Whole animal</tissue>
    </source>
</reference>
<evidence type="ECO:0000313" key="2">
    <source>
        <dbReference type="EMBL" id="KAH3749613.1"/>
    </source>
</evidence>
<dbReference type="AlphaFoldDB" id="A0A9D4DIM5"/>
<sequence length="1196" mass="135955">MSDYKEIIRQPETMNWFKAAMGIKITRDCLLEFVKEINQACYDDIRKEIKHQHGVPESIVCNQCVTPNVLPCDPANICCRRKRGKCAFHEIHMPRNCPNKLCNEICKQIVIQHRFRWKQNSLSFQGPTWINTDASKWCSEPWHIFKCFVSKDGYKDANQAECTDFNGIMNIIYNCEYFKTYLQDDLTKQENVCTKARDVGREVRHAPAMSMNSQDTDKAIDTLEALLQSLTHVNHQVTAKTAVDKLKQLKSGTLAITTEDVATTFELLKENLSAKIKETLEKEKDKLVNEMVDAFNEKLSKVLETIQRKEDDVLKTVDGKRDDVLETIDGKKYDVLETIDGKRDDVLETIDGKINDVLETIYDGKRDDVLETIRRQKHEVLNNKDNATMNRTLIEIQTWLIEHYRERCVVPVSMLDPGIDVPLERIYVPPSIHELKRGRKDRHGGGEMDTTSRAEPDVSCYRELLHRDGNPVNTIYIQGNPGCGKTTFSTKLVLDWCKAHSKNGASTLETLTGTATTTGKTSNPTYFSDLDTLRDYTFLFFVSLRDYSGTMCNVSQMVEDAIKSNKLPWDDSVWEHKCIVLTDAADEWYHPEIAFPLPRDSACNCHTSPSMPQYLQRNNISNIITARPWKLANLIMSDTLTRLFEISGVTNYTTLAENVITVLAEKDGISKNDQQCKCIDFIEIIKAQSLGNLITVPAVCVQLVHQFYVGRLVEGSLCSVYMNMLDMHIAKGLQKLQIENFDTEEMCVNEIKQIIGTESTEYLRDNWSLVHSASALAFKTLTDTSKESSLVFAENTITNHMTKTKLDYLLQTGIITKKKSLALSSRKNVPYMFLHKTIQEFLASLYIAMNQSDIENILSTIQSMYCDYKSILDIGQLFIFTCGMCAPAAERISKHITDVITCDLESKISISDRDTSIFFFPTIAALNIIVDGFIEGLANKQSCLQLTISHIYFCTTFKEMNEKYQYALNTLIDMNISNIISILVHSCTEESPHRLQEIISQSRETLSYLWHVNTGQLDLQGLKLKYLCSGYTDISNLDCTFMRACDITFLSRLSEDHILQSMSVTGKNIRSLHLAGATSTGLCAALANLTSLHSLTLFSTGLAVSQLSHLPESIRKVVYRRIRVSAQDVKSMVEWSKSRDACVCCELSNCYISDNETDICHWMKQQDGIYITQCKFEQEYGCRGKIFISWSTILSK</sequence>
<dbReference type="Gene3D" id="3.40.50.300">
    <property type="entry name" value="P-loop containing nucleotide triphosphate hydrolases"/>
    <property type="match status" value="1"/>
</dbReference>
<protein>
    <recommendedName>
        <fullName evidence="4">NACHT domain-containing protein</fullName>
    </recommendedName>
</protein>
<reference evidence="2" key="2">
    <citation type="submission" date="2020-11" db="EMBL/GenBank/DDBJ databases">
        <authorList>
            <person name="McCartney M.A."/>
            <person name="Auch B."/>
            <person name="Kono T."/>
            <person name="Mallez S."/>
            <person name="Becker A."/>
            <person name="Gohl D.M."/>
            <person name="Silverstein K.A.T."/>
            <person name="Koren S."/>
            <person name="Bechman K.B."/>
            <person name="Herman A."/>
            <person name="Abrahante J.E."/>
            <person name="Garbe J."/>
        </authorList>
    </citation>
    <scope>NUCLEOTIDE SEQUENCE</scope>
    <source>
        <strain evidence="2">Duluth1</strain>
        <tissue evidence="2">Whole animal</tissue>
    </source>
</reference>
<comment type="caution">
    <text evidence="2">The sequence shown here is derived from an EMBL/GenBank/DDBJ whole genome shotgun (WGS) entry which is preliminary data.</text>
</comment>
<gene>
    <name evidence="2" type="ORF">DPMN_184114</name>
</gene>
<keyword evidence="3" id="KW-1185">Reference proteome</keyword>
<evidence type="ECO:0000256" key="1">
    <source>
        <dbReference type="SAM" id="Coils"/>
    </source>
</evidence>
<dbReference type="PANTHER" id="PTHR46312">
    <property type="entry name" value="NACHT DOMAIN-CONTAINING PROTEIN"/>
    <property type="match status" value="1"/>
</dbReference>
<keyword evidence="1" id="KW-0175">Coiled coil</keyword>
<dbReference type="InterPro" id="IPR027417">
    <property type="entry name" value="P-loop_NTPase"/>
</dbReference>
<dbReference type="PANTHER" id="PTHR46312:SF2">
    <property type="entry name" value="NUCLEOTIDE-BINDING OLIGOMERIZATION DOMAIN-CONTAINING PROTEIN 2-LIKE"/>
    <property type="match status" value="1"/>
</dbReference>
<dbReference type="EMBL" id="JAIWYP010000010">
    <property type="protein sequence ID" value="KAH3749613.1"/>
    <property type="molecule type" value="Genomic_DNA"/>
</dbReference>
<evidence type="ECO:0008006" key="4">
    <source>
        <dbReference type="Google" id="ProtNLM"/>
    </source>
</evidence>
<feature type="coiled-coil region" evidence="1">
    <location>
        <begin position="277"/>
        <end position="312"/>
    </location>
</feature>
<name>A0A9D4DIM5_DREPO</name>
<dbReference type="OrthoDB" id="6218297at2759"/>
<organism evidence="2 3">
    <name type="scientific">Dreissena polymorpha</name>
    <name type="common">Zebra mussel</name>
    <name type="synonym">Mytilus polymorpha</name>
    <dbReference type="NCBI Taxonomy" id="45954"/>
    <lineage>
        <taxon>Eukaryota</taxon>
        <taxon>Metazoa</taxon>
        <taxon>Spiralia</taxon>
        <taxon>Lophotrochozoa</taxon>
        <taxon>Mollusca</taxon>
        <taxon>Bivalvia</taxon>
        <taxon>Autobranchia</taxon>
        <taxon>Heteroconchia</taxon>
        <taxon>Euheterodonta</taxon>
        <taxon>Imparidentia</taxon>
        <taxon>Neoheterodontei</taxon>
        <taxon>Myida</taxon>
        <taxon>Dreissenoidea</taxon>
        <taxon>Dreissenidae</taxon>
        <taxon>Dreissena</taxon>
    </lineage>
</organism>
<dbReference type="Proteomes" id="UP000828390">
    <property type="component" value="Unassembled WGS sequence"/>
</dbReference>
<evidence type="ECO:0000313" key="3">
    <source>
        <dbReference type="Proteomes" id="UP000828390"/>
    </source>
</evidence>
<proteinExistence type="predicted"/>